<accession>D1AGU9</accession>
<dbReference type="Gene3D" id="1.10.287.310">
    <property type="match status" value="1"/>
</dbReference>
<evidence type="ECO:0000256" key="1">
    <source>
        <dbReference type="ARBA" id="ARBA00009254"/>
    </source>
</evidence>
<keyword evidence="2 5" id="KW-0689">Ribosomal protein</keyword>
<dbReference type="KEGG" id="str:Sterm_3987"/>
<evidence type="ECO:0000256" key="4">
    <source>
        <dbReference type="ARBA" id="ARBA00035204"/>
    </source>
</evidence>
<dbReference type="GO" id="GO:0003735">
    <property type="term" value="F:structural constituent of ribosome"/>
    <property type="evidence" value="ECO:0007669"/>
    <property type="project" value="InterPro"/>
</dbReference>
<dbReference type="InterPro" id="IPR050063">
    <property type="entry name" value="Ribosomal_protein_uL29"/>
</dbReference>
<evidence type="ECO:0000256" key="5">
    <source>
        <dbReference type="HAMAP-Rule" id="MF_00374"/>
    </source>
</evidence>
<dbReference type="PANTHER" id="PTHR10916">
    <property type="entry name" value="60S RIBOSOMAL PROTEIN L35/50S RIBOSOMAL PROTEIN L29"/>
    <property type="match status" value="1"/>
</dbReference>
<dbReference type="InterPro" id="IPR036049">
    <property type="entry name" value="Ribosomal_uL29_sf"/>
</dbReference>
<gene>
    <name evidence="5" type="primary">rpmC</name>
    <name evidence="6" type="ordered locus">Sterm_3987</name>
</gene>
<dbReference type="EMBL" id="CP001739">
    <property type="protein sequence ID" value="ACZ10819.1"/>
    <property type="molecule type" value="Genomic_DNA"/>
</dbReference>
<comment type="similarity">
    <text evidence="1 5">Belongs to the universal ribosomal protein uL29 family.</text>
</comment>
<evidence type="ECO:0000313" key="7">
    <source>
        <dbReference type="Proteomes" id="UP000000845"/>
    </source>
</evidence>
<dbReference type="Proteomes" id="UP000000845">
    <property type="component" value="Chromosome"/>
</dbReference>
<name>D1AGU9_SEBTE</name>
<dbReference type="CDD" id="cd00427">
    <property type="entry name" value="Ribosomal_L29_HIP"/>
    <property type="match status" value="1"/>
</dbReference>
<dbReference type="RefSeq" id="WP_012863394.1">
    <property type="nucleotide sequence ID" value="NC_013517.1"/>
</dbReference>
<dbReference type="PANTHER" id="PTHR10916:SF0">
    <property type="entry name" value="LARGE RIBOSOMAL SUBUNIT PROTEIN UL29C"/>
    <property type="match status" value="1"/>
</dbReference>
<dbReference type="SUPFAM" id="SSF46561">
    <property type="entry name" value="Ribosomal protein L29 (L29p)"/>
    <property type="match status" value="1"/>
</dbReference>
<protein>
    <recommendedName>
        <fullName evidence="4 5">Large ribosomal subunit protein uL29</fullName>
    </recommendedName>
</protein>
<dbReference type="FunFam" id="1.10.287.310:FF:000001">
    <property type="entry name" value="50S ribosomal protein L29"/>
    <property type="match status" value="1"/>
</dbReference>
<evidence type="ECO:0000256" key="3">
    <source>
        <dbReference type="ARBA" id="ARBA00023274"/>
    </source>
</evidence>
<dbReference type="GO" id="GO:0006412">
    <property type="term" value="P:translation"/>
    <property type="evidence" value="ECO:0007669"/>
    <property type="project" value="UniProtKB-UniRule"/>
</dbReference>
<dbReference type="HAMAP" id="MF_00374">
    <property type="entry name" value="Ribosomal_uL29"/>
    <property type="match status" value="1"/>
</dbReference>
<keyword evidence="7" id="KW-1185">Reference proteome</keyword>
<proteinExistence type="inferred from homology"/>
<evidence type="ECO:0000313" key="6">
    <source>
        <dbReference type="EMBL" id="ACZ10819.1"/>
    </source>
</evidence>
<dbReference type="GO" id="GO:0022625">
    <property type="term" value="C:cytosolic large ribosomal subunit"/>
    <property type="evidence" value="ECO:0007669"/>
    <property type="project" value="TreeGrafter"/>
</dbReference>
<dbReference type="NCBIfam" id="TIGR00012">
    <property type="entry name" value="L29"/>
    <property type="match status" value="1"/>
</dbReference>
<reference evidence="7" key="1">
    <citation type="submission" date="2009-09" db="EMBL/GenBank/DDBJ databases">
        <title>The complete chromosome of Sebaldella termitidis ATCC 33386.</title>
        <authorList>
            <consortium name="US DOE Joint Genome Institute (JGI-PGF)"/>
            <person name="Lucas S."/>
            <person name="Copeland A."/>
            <person name="Lapidus A."/>
            <person name="Glavina del Rio T."/>
            <person name="Dalin E."/>
            <person name="Tice H."/>
            <person name="Bruce D."/>
            <person name="Goodwin L."/>
            <person name="Pitluck S."/>
            <person name="Kyrpides N."/>
            <person name="Mavromatis K."/>
            <person name="Ivanova N."/>
            <person name="Mikhailova N."/>
            <person name="Sims D."/>
            <person name="Meincke L."/>
            <person name="Brettin T."/>
            <person name="Detter J.C."/>
            <person name="Han C."/>
            <person name="Larimer F."/>
            <person name="Land M."/>
            <person name="Hauser L."/>
            <person name="Markowitz V."/>
            <person name="Cheng J.F."/>
            <person name="Hugenholtz P."/>
            <person name="Woyke T."/>
            <person name="Wu D."/>
            <person name="Eisen J.A."/>
        </authorList>
    </citation>
    <scope>NUCLEOTIDE SEQUENCE [LARGE SCALE GENOMIC DNA]</scope>
    <source>
        <strain evidence="7">ATCC 33386 / NCTC 11300</strain>
    </source>
</reference>
<dbReference type="eggNOG" id="COG0255">
    <property type="taxonomic scope" value="Bacteria"/>
</dbReference>
<dbReference type="InterPro" id="IPR001854">
    <property type="entry name" value="Ribosomal_uL29"/>
</dbReference>
<reference evidence="6 7" key="2">
    <citation type="journal article" date="2010" name="Stand. Genomic Sci.">
        <title>Complete genome sequence of Sebaldella termitidis type strain (NCTC 11300).</title>
        <authorList>
            <person name="Harmon-Smith M."/>
            <person name="Celia L."/>
            <person name="Chertkov O."/>
            <person name="Lapidus A."/>
            <person name="Copeland A."/>
            <person name="Glavina Del Rio T."/>
            <person name="Nolan M."/>
            <person name="Lucas S."/>
            <person name="Tice H."/>
            <person name="Cheng J.F."/>
            <person name="Han C."/>
            <person name="Detter J.C."/>
            <person name="Bruce D."/>
            <person name="Goodwin L."/>
            <person name="Pitluck S."/>
            <person name="Pati A."/>
            <person name="Liolios K."/>
            <person name="Ivanova N."/>
            <person name="Mavromatis K."/>
            <person name="Mikhailova N."/>
            <person name="Chen A."/>
            <person name="Palaniappan K."/>
            <person name="Land M."/>
            <person name="Hauser L."/>
            <person name="Chang Y.J."/>
            <person name="Jeffries C.D."/>
            <person name="Brettin T."/>
            <person name="Goker M."/>
            <person name="Beck B."/>
            <person name="Bristow J."/>
            <person name="Eisen J.A."/>
            <person name="Markowitz V."/>
            <person name="Hugenholtz P."/>
            <person name="Kyrpides N.C."/>
            <person name="Klenk H.P."/>
            <person name="Chen F."/>
        </authorList>
    </citation>
    <scope>NUCLEOTIDE SEQUENCE [LARGE SCALE GENOMIC DNA]</scope>
    <source>
        <strain evidence="7">ATCC 33386 / NCTC 11300</strain>
    </source>
</reference>
<evidence type="ECO:0000256" key="2">
    <source>
        <dbReference type="ARBA" id="ARBA00022980"/>
    </source>
</evidence>
<organism evidence="6 7">
    <name type="scientific">Sebaldella termitidis (strain ATCC 33386 / NCTC 11300)</name>
    <dbReference type="NCBI Taxonomy" id="526218"/>
    <lineage>
        <taxon>Bacteria</taxon>
        <taxon>Fusobacteriati</taxon>
        <taxon>Fusobacteriota</taxon>
        <taxon>Fusobacteriia</taxon>
        <taxon>Fusobacteriales</taxon>
        <taxon>Leptotrichiaceae</taxon>
        <taxon>Sebaldella</taxon>
    </lineage>
</organism>
<dbReference type="Pfam" id="PF00831">
    <property type="entry name" value="Ribosomal_L29"/>
    <property type="match status" value="1"/>
</dbReference>
<sequence length="63" mass="7401">MLSKEIRDLSIDELISQEKDLKEELFNLKFQHSLGQLENTAKIRDMKRTIARIKTILTEKKNG</sequence>
<dbReference type="STRING" id="526218.Sterm_3987"/>
<dbReference type="AlphaFoldDB" id="D1AGU9"/>
<keyword evidence="3 5" id="KW-0687">Ribonucleoprotein</keyword>
<dbReference type="HOGENOM" id="CLU_158491_5_2_0"/>